<dbReference type="EMBL" id="JBHTJA010000034">
    <property type="protein sequence ID" value="MFD0902358.1"/>
    <property type="molecule type" value="Genomic_DNA"/>
</dbReference>
<evidence type="ECO:0000313" key="1">
    <source>
        <dbReference type="EMBL" id="MFD0902358.1"/>
    </source>
</evidence>
<protein>
    <submittedName>
        <fullName evidence="1">Uncharacterized protein</fullName>
    </submittedName>
</protein>
<gene>
    <name evidence="1" type="ORF">ACFQ11_18310</name>
</gene>
<reference evidence="2" key="1">
    <citation type="journal article" date="2019" name="Int. J. Syst. Evol. Microbiol.">
        <title>The Global Catalogue of Microorganisms (GCM) 10K type strain sequencing project: providing services to taxonomists for standard genome sequencing and annotation.</title>
        <authorList>
            <consortium name="The Broad Institute Genomics Platform"/>
            <consortium name="The Broad Institute Genome Sequencing Center for Infectious Disease"/>
            <person name="Wu L."/>
            <person name="Ma J."/>
        </authorList>
    </citation>
    <scope>NUCLEOTIDE SEQUENCE [LARGE SCALE GENOMIC DNA]</scope>
    <source>
        <strain evidence="2">JCM 31202</strain>
    </source>
</reference>
<dbReference type="RefSeq" id="WP_378300054.1">
    <property type="nucleotide sequence ID" value="NZ_JBHTJA010000034.1"/>
</dbReference>
<sequence length="129" mass="14907">MTDYVETYNDFWREIVENPDGTLNRDQVMRELYDYRVVMEEVSKAYGEVTGGLLSKPNTAAHHIVAAVEERIEAVIRAVREQVAEELRADADAHRRVVERKPSEYDKVRLARARTLEDAASRITRWNAS</sequence>
<evidence type="ECO:0000313" key="2">
    <source>
        <dbReference type="Proteomes" id="UP001596972"/>
    </source>
</evidence>
<organism evidence="1 2">
    <name type="scientific">Actinomadura sediminis</name>
    <dbReference type="NCBI Taxonomy" id="1038904"/>
    <lineage>
        <taxon>Bacteria</taxon>
        <taxon>Bacillati</taxon>
        <taxon>Actinomycetota</taxon>
        <taxon>Actinomycetes</taxon>
        <taxon>Streptosporangiales</taxon>
        <taxon>Thermomonosporaceae</taxon>
        <taxon>Actinomadura</taxon>
    </lineage>
</organism>
<name>A0ABW3EPV0_9ACTN</name>
<keyword evidence="2" id="KW-1185">Reference proteome</keyword>
<dbReference type="Proteomes" id="UP001596972">
    <property type="component" value="Unassembled WGS sequence"/>
</dbReference>
<proteinExistence type="predicted"/>
<comment type="caution">
    <text evidence="1">The sequence shown here is derived from an EMBL/GenBank/DDBJ whole genome shotgun (WGS) entry which is preliminary data.</text>
</comment>
<accession>A0ABW3EPV0</accession>